<dbReference type="CDD" id="cd18870">
    <property type="entry name" value="NUDIX_AcylCoAdiphos_Nudt19"/>
    <property type="match status" value="1"/>
</dbReference>
<dbReference type="GO" id="GO:0016787">
    <property type="term" value="F:hydrolase activity"/>
    <property type="evidence" value="ECO:0007669"/>
    <property type="project" value="UniProtKB-KW"/>
</dbReference>
<comment type="caution">
    <text evidence="8">The sequence shown here is derived from an EMBL/GenBank/DDBJ whole genome shotgun (WGS) entry which is preliminary data.</text>
</comment>
<evidence type="ECO:0000256" key="6">
    <source>
        <dbReference type="ARBA" id="ARBA00023211"/>
    </source>
</evidence>
<organism evidence="8 9">
    <name type="scientific">Williamsia phyllosphaerae</name>
    <dbReference type="NCBI Taxonomy" id="885042"/>
    <lineage>
        <taxon>Bacteria</taxon>
        <taxon>Bacillati</taxon>
        <taxon>Actinomycetota</taxon>
        <taxon>Actinomycetes</taxon>
        <taxon>Mycobacteriales</taxon>
        <taxon>Nocardiaceae</taxon>
        <taxon>Williamsia</taxon>
    </lineage>
</organism>
<keyword evidence="3" id="KW-0479">Metal-binding</keyword>
<gene>
    <name evidence="8" type="ORF">GCM10007298_23990</name>
</gene>
<keyword evidence="9" id="KW-1185">Reference proteome</keyword>
<dbReference type="Proteomes" id="UP000632454">
    <property type="component" value="Unassembled WGS sequence"/>
</dbReference>
<keyword evidence="6" id="KW-0464">Manganese</keyword>
<dbReference type="RefSeq" id="WP_188489872.1">
    <property type="nucleotide sequence ID" value="NZ_BMCS01000001.1"/>
</dbReference>
<proteinExistence type="predicted"/>
<dbReference type="PROSITE" id="PS51462">
    <property type="entry name" value="NUDIX"/>
    <property type="match status" value="1"/>
</dbReference>
<sequence>MTGPKPGFVPVDDPESVPVRDAATVVVIRDVADTDSAAGGIEVFLIQRVQEMAFAGGMTVFPGGGVDARDAEADVAWTGPHPDWWADRFGADEATAQALVCAAVRETFEECGVLLAGRTPDTVLDDATPYHPARAQLVDKTISLAGFLRENDLVLRSDLIVPLAHWITPLGERRRYDTRFFLAALPGGQEADDRTTEAASATWHRVDDILAEWEAGRVFLLPPTWAQLQELRRFDTVAEALAAPREITMICPTIVSDGTSVRIEFDGVDRYNRE</sequence>
<keyword evidence="4 8" id="KW-0378">Hydrolase</keyword>
<evidence type="ECO:0000256" key="5">
    <source>
        <dbReference type="ARBA" id="ARBA00022842"/>
    </source>
</evidence>
<name>A0ABQ1UV28_9NOCA</name>
<protein>
    <submittedName>
        <fullName evidence="8">NUDIX hydrolase</fullName>
    </submittedName>
</protein>
<evidence type="ECO:0000256" key="4">
    <source>
        <dbReference type="ARBA" id="ARBA00022801"/>
    </source>
</evidence>
<evidence type="ECO:0000313" key="9">
    <source>
        <dbReference type="Proteomes" id="UP000632454"/>
    </source>
</evidence>
<dbReference type="InterPro" id="IPR039121">
    <property type="entry name" value="NUDT19"/>
</dbReference>
<evidence type="ECO:0000256" key="3">
    <source>
        <dbReference type="ARBA" id="ARBA00022723"/>
    </source>
</evidence>
<dbReference type="Gene3D" id="3.90.79.10">
    <property type="entry name" value="Nucleoside Triphosphate Pyrophosphohydrolase"/>
    <property type="match status" value="1"/>
</dbReference>
<dbReference type="SUPFAM" id="SSF55811">
    <property type="entry name" value="Nudix"/>
    <property type="match status" value="1"/>
</dbReference>
<dbReference type="InterPro" id="IPR000086">
    <property type="entry name" value="NUDIX_hydrolase_dom"/>
</dbReference>
<evidence type="ECO:0000256" key="2">
    <source>
        <dbReference type="ARBA" id="ARBA00001946"/>
    </source>
</evidence>
<comment type="cofactor">
    <cofactor evidence="2">
        <name>Mg(2+)</name>
        <dbReference type="ChEBI" id="CHEBI:18420"/>
    </cofactor>
</comment>
<evidence type="ECO:0000256" key="1">
    <source>
        <dbReference type="ARBA" id="ARBA00001936"/>
    </source>
</evidence>
<evidence type="ECO:0000313" key="8">
    <source>
        <dbReference type="EMBL" id="GGF27305.1"/>
    </source>
</evidence>
<comment type="cofactor">
    <cofactor evidence="1">
        <name>Mn(2+)</name>
        <dbReference type="ChEBI" id="CHEBI:29035"/>
    </cofactor>
</comment>
<dbReference type="PANTHER" id="PTHR12318">
    <property type="entry name" value="TESTOSTERONE-REGULATED PROTEIN RP2"/>
    <property type="match status" value="1"/>
</dbReference>
<evidence type="ECO:0000259" key="7">
    <source>
        <dbReference type="PROSITE" id="PS51462"/>
    </source>
</evidence>
<dbReference type="InterPro" id="IPR015797">
    <property type="entry name" value="NUDIX_hydrolase-like_dom_sf"/>
</dbReference>
<dbReference type="EMBL" id="BMCS01000001">
    <property type="protein sequence ID" value="GGF27305.1"/>
    <property type="molecule type" value="Genomic_DNA"/>
</dbReference>
<reference evidence="9" key="1">
    <citation type="journal article" date="2019" name="Int. J. Syst. Evol. Microbiol.">
        <title>The Global Catalogue of Microorganisms (GCM) 10K type strain sequencing project: providing services to taxonomists for standard genome sequencing and annotation.</title>
        <authorList>
            <consortium name="The Broad Institute Genomics Platform"/>
            <consortium name="The Broad Institute Genome Sequencing Center for Infectious Disease"/>
            <person name="Wu L."/>
            <person name="Ma J."/>
        </authorList>
    </citation>
    <scope>NUCLEOTIDE SEQUENCE [LARGE SCALE GENOMIC DNA]</scope>
    <source>
        <strain evidence="9">CCM 7855</strain>
    </source>
</reference>
<keyword evidence="5" id="KW-0460">Magnesium</keyword>
<feature type="domain" description="Nudix hydrolase" evidence="7">
    <location>
        <begin position="18"/>
        <end position="227"/>
    </location>
</feature>
<dbReference type="PANTHER" id="PTHR12318:SF0">
    <property type="entry name" value="ACYL-COENZYME A DIPHOSPHATASE NUDT19"/>
    <property type="match status" value="1"/>
</dbReference>
<accession>A0ABQ1UV28</accession>